<gene>
    <name evidence="1" type="ORF">GO988_20830</name>
</gene>
<protein>
    <submittedName>
        <fullName evidence="1">Uncharacterized protein</fullName>
    </submittedName>
</protein>
<reference evidence="1 2" key="1">
    <citation type="submission" date="2019-12" db="EMBL/GenBank/DDBJ databases">
        <title>Hymenobacter sp. HMF4947 Genome sequencing and assembly.</title>
        <authorList>
            <person name="Kang H."/>
            <person name="Cha I."/>
            <person name="Kim H."/>
            <person name="Joh K."/>
        </authorList>
    </citation>
    <scope>NUCLEOTIDE SEQUENCE [LARGE SCALE GENOMIC DNA]</scope>
    <source>
        <strain evidence="1 2">HMF4947</strain>
    </source>
</reference>
<comment type="caution">
    <text evidence="1">The sequence shown here is derived from an EMBL/GenBank/DDBJ whole genome shotgun (WGS) entry which is preliminary data.</text>
</comment>
<dbReference type="Proteomes" id="UP000441336">
    <property type="component" value="Unassembled WGS sequence"/>
</dbReference>
<organism evidence="1 2">
    <name type="scientific">Hymenobacter ginkgonis</name>
    <dbReference type="NCBI Taxonomy" id="2682976"/>
    <lineage>
        <taxon>Bacteria</taxon>
        <taxon>Pseudomonadati</taxon>
        <taxon>Bacteroidota</taxon>
        <taxon>Cytophagia</taxon>
        <taxon>Cytophagales</taxon>
        <taxon>Hymenobacteraceae</taxon>
        <taxon>Hymenobacter</taxon>
    </lineage>
</organism>
<keyword evidence="2" id="KW-1185">Reference proteome</keyword>
<name>A0A7K1TK56_9BACT</name>
<evidence type="ECO:0000313" key="2">
    <source>
        <dbReference type="Proteomes" id="UP000441336"/>
    </source>
</evidence>
<accession>A0A7K1TK56</accession>
<proteinExistence type="predicted"/>
<dbReference type="RefSeq" id="WP_157569248.1">
    <property type="nucleotide sequence ID" value="NZ_WQKZ01000007.1"/>
</dbReference>
<dbReference type="AlphaFoldDB" id="A0A7K1TK56"/>
<sequence length="155" mass="17678">MPIQLAEWLRTGHILPLRWGATAHDFVDFWPTAQAEIDHLRAFGCPYIVLDDVEFYFTTDPFEDLCEICIQVWALPEEANSAYFDYGWLRPGLTNSQVQAALQAQGIAYKIERGPAFQTPNLRTAEGILFGFYSDFETEADARLMKVYLGQQTGF</sequence>
<evidence type="ECO:0000313" key="1">
    <source>
        <dbReference type="EMBL" id="MVN78785.1"/>
    </source>
</evidence>
<dbReference type="EMBL" id="WQKZ01000007">
    <property type="protein sequence ID" value="MVN78785.1"/>
    <property type="molecule type" value="Genomic_DNA"/>
</dbReference>